<protein>
    <recommendedName>
        <fullName evidence="3">DUF4262 domain-containing protein</fullName>
    </recommendedName>
</protein>
<reference evidence="1 2" key="1">
    <citation type="journal article" date="2012" name="PLoS ONE">
        <title>Genome sequence and transcriptome analysis of the radioresistant bacterium Deinococcus gobiensis: insights into the extreme environmental adaptations.</title>
        <authorList>
            <person name="Yuan M."/>
            <person name="Chen M."/>
            <person name="Zhang W."/>
            <person name="Lu W."/>
            <person name="Wang J."/>
            <person name="Yang M."/>
            <person name="Zhao P."/>
            <person name="Tang R."/>
            <person name="Li X."/>
            <person name="Hao Y."/>
            <person name="Zhou Z."/>
            <person name="Zhan Y."/>
            <person name="Yu H."/>
            <person name="Teng C."/>
            <person name="Yan Y."/>
            <person name="Ping S."/>
            <person name="Wang Y."/>
            <person name="Lin M."/>
        </authorList>
    </citation>
    <scope>NUCLEOTIDE SEQUENCE [LARGE SCALE GENOMIC DNA]</scope>
    <source>
        <strain evidence="2">DSM 21396 / JCM 16679 / CGMCC 1.7299 / I-0</strain>
        <plasmid evidence="1">P2</plasmid>
    </source>
</reference>
<accession>H8H1D1</accession>
<keyword evidence="2" id="KW-1185">Reference proteome</keyword>
<gene>
    <name evidence="1" type="ordered locus">DGo_PB0059</name>
</gene>
<evidence type="ECO:0008006" key="3">
    <source>
        <dbReference type="Google" id="ProtNLM"/>
    </source>
</evidence>
<dbReference type="KEGG" id="dgo:DGo_PB0059"/>
<geneLocation type="plasmid" evidence="1 2">
    <name>P2</name>
</geneLocation>
<dbReference type="InterPro" id="IPR025358">
    <property type="entry name" value="DUF4262"/>
</dbReference>
<dbReference type="HOGENOM" id="CLU_2394839_0_0_0"/>
<organism evidence="1 2">
    <name type="scientific">Deinococcus gobiensis (strain DSM 21396 / JCM 16679 / CGMCC 1.7299 / I-0)</name>
    <dbReference type="NCBI Taxonomy" id="745776"/>
    <lineage>
        <taxon>Bacteria</taxon>
        <taxon>Thermotogati</taxon>
        <taxon>Deinococcota</taxon>
        <taxon>Deinococci</taxon>
        <taxon>Deinococcales</taxon>
        <taxon>Deinococcaceae</taxon>
        <taxon>Deinococcus</taxon>
    </lineage>
</organism>
<keyword evidence="1" id="KW-0614">Plasmid</keyword>
<dbReference type="EMBL" id="CP002193">
    <property type="protein sequence ID" value="AFD27328.1"/>
    <property type="molecule type" value="Genomic_DNA"/>
</dbReference>
<evidence type="ECO:0000313" key="2">
    <source>
        <dbReference type="Proteomes" id="UP000007575"/>
    </source>
</evidence>
<name>H8H1D1_DEIGI</name>
<dbReference type="Proteomes" id="UP000007575">
    <property type="component" value="Plasmid P2"/>
</dbReference>
<sequence length="93" mass="10567">MHALLNVIGRAVKGGHRFEANRHYAGLLTDAECAFIDVAATHCRDFLGTAMWFYQSHPFQALQCVWPDKQGTYPWDESCSTDWQVLQPLLDTP</sequence>
<evidence type="ECO:0000313" key="1">
    <source>
        <dbReference type="EMBL" id="AFD27328.1"/>
    </source>
</evidence>
<proteinExistence type="predicted"/>
<dbReference type="AlphaFoldDB" id="H8H1D1"/>
<dbReference type="Pfam" id="PF14081">
    <property type="entry name" value="DUF4262"/>
    <property type="match status" value="1"/>
</dbReference>